<dbReference type="GO" id="GO:0000977">
    <property type="term" value="F:RNA polymerase II transcription regulatory region sequence-specific DNA binding"/>
    <property type="evidence" value="ECO:0007669"/>
    <property type="project" value="TreeGrafter"/>
</dbReference>
<dbReference type="InterPro" id="IPR017970">
    <property type="entry name" value="Homeobox_CS"/>
</dbReference>
<dbReference type="CDD" id="cd00086">
    <property type="entry name" value="homeodomain"/>
    <property type="match status" value="1"/>
</dbReference>
<dbReference type="Proteomes" id="UP000708208">
    <property type="component" value="Unassembled WGS sequence"/>
</dbReference>
<evidence type="ECO:0000256" key="2">
    <source>
        <dbReference type="PROSITE-ProRule" id="PRU00108"/>
    </source>
</evidence>
<feature type="compositionally biased region" description="Polar residues" evidence="4">
    <location>
        <begin position="214"/>
        <end position="234"/>
    </location>
</feature>
<organism evidence="6 7">
    <name type="scientific">Allacma fusca</name>
    <dbReference type="NCBI Taxonomy" id="39272"/>
    <lineage>
        <taxon>Eukaryota</taxon>
        <taxon>Metazoa</taxon>
        <taxon>Ecdysozoa</taxon>
        <taxon>Arthropoda</taxon>
        <taxon>Hexapoda</taxon>
        <taxon>Collembola</taxon>
        <taxon>Symphypleona</taxon>
        <taxon>Sminthuridae</taxon>
        <taxon>Allacma</taxon>
    </lineage>
</organism>
<name>A0A8J2KJ59_9HEXA</name>
<feature type="domain" description="Homeobox" evidence="5">
    <location>
        <begin position="28"/>
        <end position="88"/>
    </location>
</feature>
<keyword evidence="2 3" id="KW-0539">Nucleus</keyword>
<comment type="caution">
    <text evidence="6">The sequence shown here is derived from an EMBL/GenBank/DDBJ whole genome shotgun (WGS) entry which is preliminary data.</text>
</comment>
<feature type="region of interest" description="Disordered" evidence="4">
    <location>
        <begin position="212"/>
        <end position="271"/>
    </location>
</feature>
<dbReference type="GO" id="GO:0005634">
    <property type="term" value="C:nucleus"/>
    <property type="evidence" value="ECO:0007669"/>
    <property type="project" value="UniProtKB-SubCell"/>
</dbReference>
<sequence>MANNFLEGSPLASGSNELFLEEYMFGRRRQRRNRTTFTAQQLSELENLFQKTHYPDVFLREEVALRINLSEARVQVWFQNRRAKWRKQARLQFMQEAWRMRYLGLGAPPPPAPQSQGPLPVPESKRMTIHPPDLTSPQGKSSPHDSPQTSLSTALMEQRQQILCAERFRLAAQTFSAAINQPTQQSGMKGFFSLMPSLCQCLPSRSEDLPLGNYNRSPTSSLKAEDFSNFSSAEGRQDHGSSKKSKVKISSAPDPSGDVSSSGSSDVSNGC</sequence>
<gene>
    <name evidence="6" type="ORF">AFUS01_LOCUS15301</name>
</gene>
<dbReference type="PANTHER" id="PTHR24329">
    <property type="entry name" value="HOMEOBOX PROTEIN ARISTALESS"/>
    <property type="match status" value="1"/>
</dbReference>
<proteinExistence type="predicted"/>
<feature type="compositionally biased region" description="Low complexity" evidence="4">
    <location>
        <begin position="248"/>
        <end position="271"/>
    </location>
</feature>
<evidence type="ECO:0000313" key="6">
    <source>
        <dbReference type="EMBL" id="CAG7726386.1"/>
    </source>
</evidence>
<dbReference type="PROSITE" id="PS50071">
    <property type="entry name" value="HOMEOBOX_2"/>
    <property type="match status" value="1"/>
</dbReference>
<dbReference type="FunFam" id="1.10.10.60:FF:000291">
    <property type="entry name" value="ALX homeobox protein 1"/>
    <property type="match status" value="1"/>
</dbReference>
<feature type="DNA-binding region" description="Homeobox" evidence="2">
    <location>
        <begin position="30"/>
        <end position="89"/>
    </location>
</feature>
<dbReference type="InterPro" id="IPR050649">
    <property type="entry name" value="Paired_Homeobox_TFs"/>
</dbReference>
<accession>A0A8J2KJ59</accession>
<keyword evidence="2 3" id="KW-0371">Homeobox</keyword>
<dbReference type="PROSITE" id="PS00027">
    <property type="entry name" value="HOMEOBOX_1"/>
    <property type="match status" value="1"/>
</dbReference>
<dbReference type="AlphaFoldDB" id="A0A8J2KJ59"/>
<comment type="subcellular location">
    <subcellularLocation>
        <location evidence="1 2 3">Nucleus</location>
    </subcellularLocation>
</comment>
<keyword evidence="2 3" id="KW-0238">DNA-binding</keyword>
<protein>
    <recommendedName>
        <fullName evidence="5">Homeobox domain-containing protein</fullName>
    </recommendedName>
</protein>
<dbReference type="PANTHER" id="PTHR24329:SF569">
    <property type="entry name" value="IP01065P"/>
    <property type="match status" value="1"/>
</dbReference>
<evidence type="ECO:0000313" key="7">
    <source>
        <dbReference type="Proteomes" id="UP000708208"/>
    </source>
</evidence>
<feature type="region of interest" description="Disordered" evidence="4">
    <location>
        <begin position="105"/>
        <end position="155"/>
    </location>
</feature>
<dbReference type="InterPro" id="IPR001356">
    <property type="entry name" value="HD"/>
</dbReference>
<keyword evidence="7" id="KW-1185">Reference proteome</keyword>
<feature type="compositionally biased region" description="Polar residues" evidence="4">
    <location>
        <begin position="135"/>
        <end position="155"/>
    </location>
</feature>
<evidence type="ECO:0000256" key="1">
    <source>
        <dbReference type="ARBA" id="ARBA00004123"/>
    </source>
</evidence>
<evidence type="ECO:0000259" key="5">
    <source>
        <dbReference type="PROSITE" id="PS50071"/>
    </source>
</evidence>
<evidence type="ECO:0000256" key="4">
    <source>
        <dbReference type="SAM" id="MobiDB-lite"/>
    </source>
</evidence>
<reference evidence="6" key="1">
    <citation type="submission" date="2021-06" db="EMBL/GenBank/DDBJ databases">
        <authorList>
            <person name="Hodson N. C."/>
            <person name="Mongue J. A."/>
            <person name="Jaron S. K."/>
        </authorList>
    </citation>
    <scope>NUCLEOTIDE SEQUENCE</scope>
</reference>
<dbReference type="OrthoDB" id="6159439at2759"/>
<dbReference type="SMART" id="SM00389">
    <property type="entry name" value="HOX"/>
    <property type="match status" value="1"/>
</dbReference>
<dbReference type="EMBL" id="CAJVCH010134746">
    <property type="protein sequence ID" value="CAG7726386.1"/>
    <property type="molecule type" value="Genomic_DNA"/>
</dbReference>
<dbReference type="GO" id="GO:0000981">
    <property type="term" value="F:DNA-binding transcription factor activity, RNA polymerase II-specific"/>
    <property type="evidence" value="ECO:0007669"/>
    <property type="project" value="InterPro"/>
</dbReference>
<evidence type="ECO:0000256" key="3">
    <source>
        <dbReference type="RuleBase" id="RU000682"/>
    </source>
</evidence>
<dbReference type="Pfam" id="PF00046">
    <property type="entry name" value="Homeodomain"/>
    <property type="match status" value="1"/>
</dbReference>